<evidence type="ECO:0000313" key="1">
    <source>
        <dbReference type="EMBL" id="MCU9849976.1"/>
    </source>
</evidence>
<comment type="caution">
    <text evidence="1">The sequence shown here is derived from an EMBL/GenBank/DDBJ whole genome shotgun (WGS) entry which is preliminary data.</text>
</comment>
<sequence>MSTSSQHLKKRLIDAGLVLPGSFLDGAVRRGPPCENRRSDEVYDRASGEQREHAMLPLSAAIVAHRAKLPQWVVTDLTVKRQEQHCEPGQQIS</sequence>
<dbReference type="EMBL" id="JAOVQO010000019">
    <property type="protein sequence ID" value="MCU9849976.1"/>
    <property type="molecule type" value="Genomic_DNA"/>
</dbReference>
<reference evidence="1 2" key="1">
    <citation type="submission" date="2022-10" db="EMBL/GenBank/DDBJ databases">
        <title>Defluviimonas sp. nov., isolated from ocean surface sediments.</title>
        <authorList>
            <person name="He W."/>
            <person name="Wang L."/>
            <person name="Zhang D.-F."/>
        </authorList>
    </citation>
    <scope>NUCLEOTIDE SEQUENCE [LARGE SCALE GENOMIC DNA]</scope>
    <source>
        <strain evidence="1 2">WL0024</strain>
    </source>
</reference>
<protein>
    <submittedName>
        <fullName evidence="1">Uncharacterized protein</fullName>
    </submittedName>
</protein>
<dbReference type="Proteomes" id="UP001209535">
    <property type="component" value="Unassembled WGS sequence"/>
</dbReference>
<keyword evidence="2" id="KW-1185">Reference proteome</keyword>
<dbReference type="RefSeq" id="WP_263339394.1">
    <property type="nucleotide sequence ID" value="NZ_JAOVQO010000019.1"/>
</dbReference>
<proteinExistence type="predicted"/>
<gene>
    <name evidence="1" type="ORF">OEZ60_18405</name>
</gene>
<evidence type="ECO:0000313" key="2">
    <source>
        <dbReference type="Proteomes" id="UP001209535"/>
    </source>
</evidence>
<name>A0ABT2X7Q2_9RHOB</name>
<organism evidence="1 2">
    <name type="scientific">Albidovulum salinarum</name>
    <dbReference type="NCBI Taxonomy" id="2984153"/>
    <lineage>
        <taxon>Bacteria</taxon>
        <taxon>Pseudomonadati</taxon>
        <taxon>Pseudomonadota</taxon>
        <taxon>Alphaproteobacteria</taxon>
        <taxon>Rhodobacterales</taxon>
        <taxon>Paracoccaceae</taxon>
        <taxon>Albidovulum</taxon>
    </lineage>
</organism>
<accession>A0ABT2X7Q2</accession>